<dbReference type="Proteomes" id="UP000823882">
    <property type="component" value="Unassembled WGS sequence"/>
</dbReference>
<evidence type="ECO:0000313" key="5">
    <source>
        <dbReference type="EMBL" id="HJC41026.1"/>
    </source>
</evidence>
<name>A0A9D2T0M6_9FIRM</name>
<dbReference type="InterPro" id="IPR041916">
    <property type="entry name" value="Anti_sigma_zinc_sf"/>
</dbReference>
<dbReference type="Gene3D" id="1.10.10.1320">
    <property type="entry name" value="Anti-sigma factor, zinc-finger domain"/>
    <property type="match status" value="1"/>
</dbReference>
<proteinExistence type="inferred from homology"/>
<reference evidence="5" key="1">
    <citation type="journal article" date="2021" name="PeerJ">
        <title>Extensive microbial diversity within the chicken gut microbiome revealed by metagenomics and culture.</title>
        <authorList>
            <person name="Gilroy R."/>
            <person name="Ravi A."/>
            <person name="Getino M."/>
            <person name="Pursley I."/>
            <person name="Horton D.L."/>
            <person name="Alikhan N.F."/>
            <person name="Baker D."/>
            <person name="Gharbi K."/>
            <person name="Hall N."/>
            <person name="Watson M."/>
            <person name="Adriaenssens E.M."/>
            <person name="Foster-Nyarko E."/>
            <person name="Jarju S."/>
            <person name="Secka A."/>
            <person name="Antonio M."/>
            <person name="Oren A."/>
            <person name="Chaudhuri R.R."/>
            <person name="La Ragione R."/>
            <person name="Hildebrand F."/>
            <person name="Pallen M.J."/>
        </authorList>
    </citation>
    <scope>NUCLEOTIDE SEQUENCE</scope>
    <source>
        <strain evidence="5">CHK186-1790</strain>
    </source>
</reference>
<dbReference type="EMBL" id="DWWJ01000101">
    <property type="protein sequence ID" value="HJC41026.1"/>
    <property type="molecule type" value="Genomic_DNA"/>
</dbReference>
<gene>
    <name evidence="5" type="ORF">H9701_05685</name>
</gene>
<evidence type="ECO:0000256" key="3">
    <source>
        <dbReference type="SAM" id="MobiDB-lite"/>
    </source>
</evidence>
<dbReference type="Pfam" id="PF13490">
    <property type="entry name" value="zf-HC2"/>
    <property type="match status" value="1"/>
</dbReference>
<comment type="caution">
    <text evidence="5">The sequence shown here is derived from an EMBL/GenBank/DDBJ whole genome shotgun (WGS) entry which is preliminary data.</text>
</comment>
<evidence type="ECO:0000256" key="1">
    <source>
        <dbReference type="ARBA" id="ARBA00024353"/>
    </source>
</evidence>
<sequence>MCDCERALELISLDLDGALTPQERQELEAHLSACPDCAALARELGELHQSMRSLEEDVPEGFHQAVMDRVHAEKVLPLPRKRSDSVSWRRWASLAAVFAVVLVGAGSLGKSWTGGSSGTAVTAGGADRAMVSQEAALPQETPAGGAPELSLYGVQGESAPTTREAEEKVSMNAEADAASESPLPTVGPALMEAAPTDAGLTEEQRDALSASCAAWLQSSGLDQAEAIDTSLLTVEAVTQEDLEAAVCSGEDQRALLDLNDYRVTLGDPSGSAYALLLCDSDTLEVLGYLPIE</sequence>
<evidence type="ECO:0000256" key="2">
    <source>
        <dbReference type="ARBA" id="ARBA00024438"/>
    </source>
</evidence>
<reference evidence="5" key="2">
    <citation type="submission" date="2021-04" db="EMBL/GenBank/DDBJ databases">
        <authorList>
            <person name="Gilroy R."/>
        </authorList>
    </citation>
    <scope>NUCLEOTIDE SEQUENCE</scope>
    <source>
        <strain evidence="5">CHK186-1790</strain>
    </source>
</reference>
<evidence type="ECO:0000313" key="6">
    <source>
        <dbReference type="Proteomes" id="UP000823882"/>
    </source>
</evidence>
<feature type="domain" description="Putative zinc-finger" evidence="4">
    <location>
        <begin position="4"/>
        <end position="38"/>
    </location>
</feature>
<accession>A0A9D2T0M6</accession>
<comment type="similarity">
    <text evidence="1">Belongs to the zinc-associated anti-sigma factor (ZAS) superfamily. Anti-sigma-W factor family.</text>
</comment>
<dbReference type="InterPro" id="IPR027383">
    <property type="entry name" value="Znf_put"/>
</dbReference>
<evidence type="ECO:0000259" key="4">
    <source>
        <dbReference type="Pfam" id="PF13490"/>
    </source>
</evidence>
<organism evidence="5 6">
    <name type="scientific">Candidatus Intestinimonas pullistercoris</name>
    <dbReference type="NCBI Taxonomy" id="2838623"/>
    <lineage>
        <taxon>Bacteria</taxon>
        <taxon>Bacillati</taxon>
        <taxon>Bacillota</taxon>
        <taxon>Clostridia</taxon>
        <taxon>Eubacteriales</taxon>
        <taxon>Intestinimonas</taxon>
    </lineage>
</organism>
<dbReference type="AlphaFoldDB" id="A0A9D2T0M6"/>
<protein>
    <recommendedName>
        <fullName evidence="2">Anti-sigma-W factor RsiW</fullName>
    </recommendedName>
</protein>
<feature type="region of interest" description="Disordered" evidence="3">
    <location>
        <begin position="136"/>
        <end position="186"/>
    </location>
</feature>